<gene>
    <name evidence="1" type="ORF">RPERSI_LOCUS24202</name>
</gene>
<keyword evidence="2" id="KW-1185">Reference proteome</keyword>
<dbReference type="EMBL" id="CAJVQC010077209">
    <property type="protein sequence ID" value="CAG8815355.1"/>
    <property type="molecule type" value="Genomic_DNA"/>
</dbReference>
<evidence type="ECO:0000313" key="1">
    <source>
        <dbReference type="EMBL" id="CAG8815355.1"/>
    </source>
</evidence>
<proteinExistence type="predicted"/>
<organism evidence="1 2">
    <name type="scientific">Racocetra persica</name>
    <dbReference type="NCBI Taxonomy" id="160502"/>
    <lineage>
        <taxon>Eukaryota</taxon>
        <taxon>Fungi</taxon>
        <taxon>Fungi incertae sedis</taxon>
        <taxon>Mucoromycota</taxon>
        <taxon>Glomeromycotina</taxon>
        <taxon>Glomeromycetes</taxon>
        <taxon>Diversisporales</taxon>
        <taxon>Gigasporaceae</taxon>
        <taxon>Racocetra</taxon>
    </lineage>
</organism>
<dbReference type="Proteomes" id="UP000789920">
    <property type="component" value="Unassembled WGS sequence"/>
</dbReference>
<protein>
    <submittedName>
        <fullName evidence="1">35406_t:CDS:1</fullName>
    </submittedName>
</protein>
<accession>A0ACA9RWS2</accession>
<sequence>AFQLYDIDNDGYITYDEMYKIVDAIYKMVGSMVKLPPDEDTPEKRVKKIFSLMDKNQDGKLSIDEFREGSKQDPTIVQALSLYDGLV</sequence>
<feature type="non-terminal residue" evidence="1">
    <location>
        <position position="1"/>
    </location>
</feature>
<feature type="non-terminal residue" evidence="1">
    <location>
        <position position="87"/>
    </location>
</feature>
<evidence type="ECO:0000313" key="2">
    <source>
        <dbReference type="Proteomes" id="UP000789920"/>
    </source>
</evidence>
<reference evidence="1" key="1">
    <citation type="submission" date="2021-06" db="EMBL/GenBank/DDBJ databases">
        <authorList>
            <person name="Kallberg Y."/>
            <person name="Tangrot J."/>
            <person name="Rosling A."/>
        </authorList>
    </citation>
    <scope>NUCLEOTIDE SEQUENCE</scope>
    <source>
        <strain evidence="1">MA461A</strain>
    </source>
</reference>
<name>A0ACA9RWS2_9GLOM</name>
<comment type="caution">
    <text evidence="1">The sequence shown here is derived from an EMBL/GenBank/DDBJ whole genome shotgun (WGS) entry which is preliminary data.</text>
</comment>